<sequence>MKDKPTLSTCIPAGKPVLDYLKEKSGERHTKLEAYCDLLDKASAGYVSDVLRKLDVELQPGQLAVTITDLAECWHWHRATVRSFLNGLESLGQIKKSALTRSYVITMAEVGGNEKEAGKNKGKRNNPLMDKVDAALSEWVFGKVSGAECGQVCQRLTDAETPDGATRTTDGLPDNDKAAYAETCRTIMERMALAAVRRVLRKYRFGPTVSLTGFFNDVLAEDFTLMPEAMETLAELVIDGESESLELEDAQTKETFRTLCKPFKTVLADSLETGNGN</sequence>
<organism evidence="1 2">
    <name type="scientific">Candidatus Bacteroides pullicola</name>
    <dbReference type="NCBI Taxonomy" id="2838475"/>
    <lineage>
        <taxon>Bacteria</taxon>
        <taxon>Pseudomonadati</taxon>
        <taxon>Bacteroidota</taxon>
        <taxon>Bacteroidia</taxon>
        <taxon>Bacteroidales</taxon>
        <taxon>Bacteroidaceae</taxon>
        <taxon>Bacteroides</taxon>
    </lineage>
</organism>
<gene>
    <name evidence="1" type="ORF">H9824_09075</name>
</gene>
<proteinExistence type="predicted"/>
<reference evidence="1" key="1">
    <citation type="journal article" date="2021" name="PeerJ">
        <title>Extensive microbial diversity within the chicken gut microbiome revealed by metagenomics and culture.</title>
        <authorList>
            <person name="Gilroy R."/>
            <person name="Ravi A."/>
            <person name="Getino M."/>
            <person name="Pursley I."/>
            <person name="Horton D.L."/>
            <person name="Alikhan N.F."/>
            <person name="Baker D."/>
            <person name="Gharbi K."/>
            <person name="Hall N."/>
            <person name="Watson M."/>
            <person name="Adriaenssens E.M."/>
            <person name="Foster-Nyarko E."/>
            <person name="Jarju S."/>
            <person name="Secka A."/>
            <person name="Antonio M."/>
            <person name="Oren A."/>
            <person name="Chaudhuri R.R."/>
            <person name="La Ragione R."/>
            <person name="Hildebrand F."/>
            <person name="Pallen M.J."/>
        </authorList>
    </citation>
    <scope>NUCLEOTIDE SEQUENCE</scope>
    <source>
        <strain evidence="1">Gambia2-208</strain>
    </source>
</reference>
<protein>
    <submittedName>
        <fullName evidence="1">MarR family transcriptional regulator</fullName>
    </submittedName>
</protein>
<evidence type="ECO:0000313" key="2">
    <source>
        <dbReference type="Proteomes" id="UP000886851"/>
    </source>
</evidence>
<dbReference type="AlphaFoldDB" id="A0A9D2CLV6"/>
<evidence type="ECO:0000313" key="1">
    <source>
        <dbReference type="EMBL" id="HIY88840.1"/>
    </source>
</evidence>
<dbReference type="Proteomes" id="UP000886851">
    <property type="component" value="Unassembled WGS sequence"/>
</dbReference>
<name>A0A9D2CLV6_9BACE</name>
<comment type="caution">
    <text evidence="1">The sequence shown here is derived from an EMBL/GenBank/DDBJ whole genome shotgun (WGS) entry which is preliminary data.</text>
</comment>
<reference evidence="1" key="2">
    <citation type="submission" date="2021-04" db="EMBL/GenBank/DDBJ databases">
        <authorList>
            <person name="Gilroy R."/>
        </authorList>
    </citation>
    <scope>NUCLEOTIDE SEQUENCE</scope>
    <source>
        <strain evidence="1">Gambia2-208</strain>
    </source>
</reference>
<accession>A0A9D2CLV6</accession>
<dbReference type="EMBL" id="DXCV01000061">
    <property type="protein sequence ID" value="HIY88840.1"/>
    <property type="molecule type" value="Genomic_DNA"/>
</dbReference>